<protein>
    <submittedName>
        <fullName evidence="7">Uncharacterized protein</fullName>
    </submittedName>
</protein>
<evidence type="ECO:0000256" key="6">
    <source>
        <dbReference type="SAM" id="Phobius"/>
    </source>
</evidence>
<comment type="similarity">
    <text evidence="2">Belongs to the cytochrome c oxidase VIIa family.</text>
</comment>
<comment type="caution">
    <text evidence="7">The sequence shown here is derived from an EMBL/GenBank/DDBJ whole genome shotgun (WGS) entry which is preliminary data.</text>
</comment>
<evidence type="ECO:0000256" key="3">
    <source>
        <dbReference type="ARBA" id="ARBA00022792"/>
    </source>
</evidence>
<evidence type="ECO:0000313" key="7">
    <source>
        <dbReference type="EMBL" id="KAK8729844.1"/>
    </source>
</evidence>
<evidence type="ECO:0000256" key="1">
    <source>
        <dbReference type="ARBA" id="ARBA00004273"/>
    </source>
</evidence>
<keyword evidence="4" id="KW-0496">Mitochondrion</keyword>
<evidence type="ECO:0000256" key="2">
    <source>
        <dbReference type="ARBA" id="ARBA00009331"/>
    </source>
</evidence>
<proteinExistence type="inferred from homology"/>
<feature type="transmembrane region" description="Helical" evidence="6">
    <location>
        <begin position="86"/>
        <end position="107"/>
    </location>
</feature>
<dbReference type="GO" id="GO:0005743">
    <property type="term" value="C:mitochondrial inner membrane"/>
    <property type="evidence" value="ECO:0007669"/>
    <property type="project" value="UniProtKB-SubCell"/>
</dbReference>
<accession>A0AAW0WQV6</accession>
<dbReference type="AlphaFoldDB" id="A0AAW0WQV6"/>
<dbReference type="Gene3D" id="4.10.91.10">
    <property type="entry name" value="Cytochrome c oxidase, subunit VIIa"/>
    <property type="match status" value="1"/>
</dbReference>
<organism evidence="7 8">
    <name type="scientific">Cherax quadricarinatus</name>
    <name type="common">Australian red claw crayfish</name>
    <dbReference type="NCBI Taxonomy" id="27406"/>
    <lineage>
        <taxon>Eukaryota</taxon>
        <taxon>Metazoa</taxon>
        <taxon>Ecdysozoa</taxon>
        <taxon>Arthropoda</taxon>
        <taxon>Crustacea</taxon>
        <taxon>Multicrustacea</taxon>
        <taxon>Malacostraca</taxon>
        <taxon>Eumalacostraca</taxon>
        <taxon>Eucarida</taxon>
        <taxon>Decapoda</taxon>
        <taxon>Pleocyemata</taxon>
        <taxon>Astacidea</taxon>
        <taxon>Parastacoidea</taxon>
        <taxon>Parastacidae</taxon>
        <taxon>Cherax</taxon>
    </lineage>
</organism>
<comment type="subcellular location">
    <subcellularLocation>
        <location evidence="1">Mitochondrion inner membrane</location>
    </subcellularLocation>
</comment>
<keyword evidence="6" id="KW-1133">Transmembrane helix</keyword>
<reference evidence="7 8" key="1">
    <citation type="journal article" date="2024" name="BMC Genomics">
        <title>Genome assembly of redclaw crayfish (Cherax quadricarinatus) provides insights into its immune adaptation and hypoxia tolerance.</title>
        <authorList>
            <person name="Liu Z."/>
            <person name="Zheng J."/>
            <person name="Li H."/>
            <person name="Fang K."/>
            <person name="Wang S."/>
            <person name="He J."/>
            <person name="Zhou D."/>
            <person name="Weng S."/>
            <person name="Chi M."/>
            <person name="Gu Z."/>
            <person name="He J."/>
            <person name="Li F."/>
            <person name="Wang M."/>
        </authorList>
    </citation>
    <scope>NUCLEOTIDE SEQUENCE [LARGE SCALE GENOMIC DNA]</scope>
    <source>
        <strain evidence="7">ZL_2023a</strain>
    </source>
</reference>
<dbReference type="InterPro" id="IPR036539">
    <property type="entry name" value="Cyt_c_oxidase_su7a_sf"/>
</dbReference>
<keyword evidence="3" id="KW-0999">Mitochondrion inner membrane</keyword>
<dbReference type="GO" id="GO:0045277">
    <property type="term" value="C:respiratory chain complex IV"/>
    <property type="evidence" value="ECO:0007669"/>
    <property type="project" value="InterPro"/>
</dbReference>
<evidence type="ECO:0000256" key="4">
    <source>
        <dbReference type="ARBA" id="ARBA00023128"/>
    </source>
</evidence>
<name>A0AAW0WQV6_CHEQU</name>
<dbReference type="Proteomes" id="UP001445076">
    <property type="component" value="Unassembled WGS sequence"/>
</dbReference>
<dbReference type="EMBL" id="JARKIK010000066">
    <property type="protein sequence ID" value="KAK8729844.1"/>
    <property type="molecule type" value="Genomic_DNA"/>
</dbReference>
<keyword evidence="8" id="KW-1185">Reference proteome</keyword>
<evidence type="ECO:0000313" key="8">
    <source>
        <dbReference type="Proteomes" id="UP001445076"/>
    </source>
</evidence>
<keyword evidence="6" id="KW-0812">Transmembrane</keyword>
<gene>
    <name evidence="7" type="ORF">OTU49_008352</name>
</gene>
<keyword evidence="5 6" id="KW-0472">Membrane</keyword>
<evidence type="ECO:0000256" key="5">
    <source>
        <dbReference type="ARBA" id="ARBA00023136"/>
    </source>
</evidence>
<sequence>MNYKFSNFTGKLSAPSPLEIPSKFGKGADGPTIQYMQGTKIQVTDHPVPSRGNFAPVPEALKKKMRLFQMPNDLPVHIKGGPFDRVLFALTGAICFVGLVEVGRVFYVLSYPPKAKE</sequence>
<dbReference type="GO" id="GO:0006123">
    <property type="term" value="P:mitochondrial electron transport, cytochrome c to oxygen"/>
    <property type="evidence" value="ECO:0007669"/>
    <property type="project" value="InterPro"/>
</dbReference>
<dbReference type="SUPFAM" id="SSF81419">
    <property type="entry name" value="Mitochondrial cytochrome c oxidase subunit VIIa"/>
    <property type="match status" value="1"/>
</dbReference>